<dbReference type="NCBIfam" id="NF038228">
    <property type="entry name" value="IcmH_DotU_IVB"/>
    <property type="match status" value="1"/>
</dbReference>
<feature type="transmembrane region" description="Helical" evidence="1">
    <location>
        <begin position="237"/>
        <end position="257"/>
    </location>
</feature>
<dbReference type="Pfam" id="PF09850">
    <property type="entry name" value="DotU"/>
    <property type="match status" value="1"/>
</dbReference>
<keyword evidence="1" id="KW-0472">Membrane</keyword>
<dbReference type="AlphaFoldDB" id="A0A7W2Q0I1"/>
<keyword evidence="1" id="KW-1133">Transmembrane helix</keyword>
<accession>A0A7W2Q0I1</accession>
<organism evidence="3 4">
    <name type="scientific">Pseudomonas mosselii</name>
    <dbReference type="NCBI Taxonomy" id="78327"/>
    <lineage>
        <taxon>Bacteria</taxon>
        <taxon>Pseudomonadati</taxon>
        <taxon>Pseudomonadota</taxon>
        <taxon>Gammaproteobacteria</taxon>
        <taxon>Pseudomonadales</taxon>
        <taxon>Pseudomonadaceae</taxon>
        <taxon>Pseudomonas</taxon>
    </lineage>
</organism>
<dbReference type="InterPro" id="IPR038522">
    <property type="entry name" value="T4/T6SS_DotU_sf"/>
</dbReference>
<evidence type="ECO:0000313" key="4">
    <source>
        <dbReference type="Proteomes" id="UP000541770"/>
    </source>
</evidence>
<dbReference type="PANTHER" id="PTHR38033">
    <property type="entry name" value="MEMBRANE PROTEIN-RELATED"/>
    <property type="match status" value="1"/>
</dbReference>
<name>A0A7W2Q0I1_9PSED</name>
<keyword evidence="1" id="KW-0812">Transmembrane</keyword>
<feature type="domain" description="Type IV / VI secretion system DotU" evidence="2">
    <location>
        <begin position="58"/>
        <end position="259"/>
    </location>
</feature>
<dbReference type="InterPro" id="IPR017732">
    <property type="entry name" value="T4/T6SS_DotU"/>
</dbReference>
<reference evidence="3 4" key="1">
    <citation type="submission" date="2020-07" db="EMBL/GenBank/DDBJ databases">
        <title>Diversity of carbapenemase encoding genes among Pseudomonas putida group clinical isolates in a tertiary Brazilian hospital.</title>
        <authorList>
            <person name="Alberto-Lei F."/>
            <person name="Nodari C.S."/>
            <person name="Streling A.P."/>
            <person name="Paulino J.T."/>
            <person name="Bessa-Neto F.O."/>
            <person name="Cayo R."/>
            <person name="Gales A.C."/>
        </authorList>
    </citation>
    <scope>NUCLEOTIDE SEQUENCE [LARGE SCALE GENOMIC DNA]</scope>
    <source>
        <strain evidence="3 4">14802</strain>
    </source>
</reference>
<dbReference type="Gene3D" id="1.25.40.590">
    <property type="entry name" value="Type IV / VI secretion system, DotU"/>
    <property type="match status" value="1"/>
</dbReference>
<evidence type="ECO:0000256" key="1">
    <source>
        <dbReference type="SAM" id="Phobius"/>
    </source>
</evidence>
<dbReference type="NCBIfam" id="TIGR03349">
    <property type="entry name" value="IV_VI_DotU"/>
    <property type="match status" value="1"/>
</dbReference>
<evidence type="ECO:0000259" key="2">
    <source>
        <dbReference type="Pfam" id="PF09850"/>
    </source>
</evidence>
<sequence>MTEAANNRPTEPGASLLSVLAGESQTQQSAPASASAMDHPDYVPDPDFQLRGAFSNQMIDAAMPLFGLVMRLRKQESHRDIPFLYNAVYNQINAIVEEMRRYDYEPAQLQAHSYALCLYIDEAVMSTPWGKSSLWSQKPLLSVFHHETWGGEKIFTVLSRMMQEPKRYQDVLEFIYLCLCLGLRGKYGIDPKGDEALQALILKLREIILELRGPPPDLFGDPLANVAPRDVRLRREWPWWSPLVVSAITLAGLYGYYRYRLDLLTREAIEALNTFLQP</sequence>
<comment type="caution">
    <text evidence="3">The sequence shown here is derived from an EMBL/GenBank/DDBJ whole genome shotgun (WGS) entry which is preliminary data.</text>
</comment>
<protein>
    <submittedName>
        <fullName evidence="3">DotU family type IV/VI secretion system protein</fullName>
    </submittedName>
</protein>
<dbReference type="PANTHER" id="PTHR38033:SF1">
    <property type="entry name" value="DOTU FAMILY TYPE IV_VI SECRETION SYSTEM PROTEIN"/>
    <property type="match status" value="1"/>
</dbReference>
<proteinExistence type="predicted"/>
<gene>
    <name evidence="3" type="ORF">H4C75_22285</name>
</gene>
<dbReference type="EMBL" id="JACGDE010000018">
    <property type="protein sequence ID" value="MBA6067473.1"/>
    <property type="molecule type" value="Genomic_DNA"/>
</dbReference>
<dbReference type="RefSeq" id="WP_178080952.1">
    <property type="nucleotide sequence ID" value="NZ_JACGDE010000018.1"/>
</dbReference>
<evidence type="ECO:0000313" key="3">
    <source>
        <dbReference type="EMBL" id="MBA6067473.1"/>
    </source>
</evidence>
<dbReference type="Proteomes" id="UP000541770">
    <property type="component" value="Unassembled WGS sequence"/>
</dbReference>